<dbReference type="InterPro" id="IPR024478">
    <property type="entry name" value="HlyB_4HB_MCP"/>
</dbReference>
<protein>
    <submittedName>
        <fullName evidence="6">SpoIIE family protein phosphatase</fullName>
    </submittedName>
</protein>
<dbReference type="InterPro" id="IPR036457">
    <property type="entry name" value="PPM-type-like_dom_sf"/>
</dbReference>
<evidence type="ECO:0000313" key="6">
    <source>
        <dbReference type="EMBL" id="MFC5421578.1"/>
    </source>
</evidence>
<dbReference type="InterPro" id="IPR052016">
    <property type="entry name" value="Bact_Sigma-Reg"/>
</dbReference>
<dbReference type="Gene3D" id="3.60.40.10">
    <property type="entry name" value="PPM-type phosphatase domain"/>
    <property type="match status" value="1"/>
</dbReference>
<evidence type="ECO:0000313" key="7">
    <source>
        <dbReference type="Proteomes" id="UP001596053"/>
    </source>
</evidence>
<gene>
    <name evidence="6" type="ORF">ACFPOB_18645</name>
</gene>
<dbReference type="PANTHER" id="PTHR43156:SF2">
    <property type="entry name" value="STAGE II SPORULATION PROTEIN E"/>
    <property type="match status" value="1"/>
</dbReference>
<dbReference type="Pfam" id="PF07228">
    <property type="entry name" value="SpoIIE"/>
    <property type="match status" value="1"/>
</dbReference>
<dbReference type="Proteomes" id="UP001596053">
    <property type="component" value="Unassembled WGS sequence"/>
</dbReference>
<dbReference type="Gene3D" id="6.10.340.10">
    <property type="match status" value="1"/>
</dbReference>
<feature type="domain" description="PPM-type phosphatase" evidence="5">
    <location>
        <begin position="312"/>
        <end position="526"/>
    </location>
</feature>
<evidence type="ECO:0000256" key="2">
    <source>
        <dbReference type="SAM" id="Coils"/>
    </source>
</evidence>
<dbReference type="Pfam" id="PF12729">
    <property type="entry name" value="4HB_MCP_1"/>
    <property type="match status" value="1"/>
</dbReference>
<proteinExistence type="predicted"/>
<dbReference type="RefSeq" id="WP_377799860.1">
    <property type="nucleotide sequence ID" value="NZ_JBHSLW010000029.1"/>
</dbReference>
<keyword evidence="2" id="KW-0175">Coiled coil</keyword>
<evidence type="ECO:0000256" key="3">
    <source>
        <dbReference type="SAM" id="Phobius"/>
    </source>
</evidence>
<keyword evidence="3" id="KW-1133">Transmembrane helix</keyword>
<reference evidence="7" key="1">
    <citation type="journal article" date="2019" name="Int. J. Syst. Evol. Microbiol.">
        <title>The Global Catalogue of Microorganisms (GCM) 10K type strain sequencing project: providing services to taxonomists for standard genome sequencing and annotation.</title>
        <authorList>
            <consortium name="The Broad Institute Genomics Platform"/>
            <consortium name="The Broad Institute Genome Sequencing Center for Infectious Disease"/>
            <person name="Wu L."/>
            <person name="Ma J."/>
        </authorList>
    </citation>
    <scope>NUCLEOTIDE SEQUENCE [LARGE SCALE GENOMIC DNA]</scope>
    <source>
        <strain evidence="7">NCAIM B.01391</strain>
    </source>
</reference>
<dbReference type="InterPro" id="IPR001932">
    <property type="entry name" value="PPM-type_phosphatase-like_dom"/>
</dbReference>
<dbReference type="PROSITE" id="PS51746">
    <property type="entry name" value="PPM_2"/>
    <property type="match status" value="1"/>
</dbReference>
<keyword evidence="3" id="KW-0472">Membrane</keyword>
<comment type="caution">
    <text evidence="6">The sequence shown here is derived from an EMBL/GenBank/DDBJ whole genome shotgun (WGS) entry which is preliminary data.</text>
</comment>
<keyword evidence="7" id="KW-1185">Reference proteome</keyword>
<feature type="transmembrane region" description="Helical" evidence="3">
    <location>
        <begin position="184"/>
        <end position="204"/>
    </location>
</feature>
<evidence type="ECO:0000259" key="5">
    <source>
        <dbReference type="PROSITE" id="PS51746"/>
    </source>
</evidence>
<sequence length="553" mass="60447">MTVKRKLYGLAALGILIAAIVAAAAVYGVAAMSSASHSIFNNALLVNKNVSTLVVLFEQSRTFVRGISASTSKDEIARADAAFNVIDQKLADTSIDVFRSITNEGVREAVTSFIAALDQSRRVATEIFESWKAGDAERAARLYDEDGRNEAAMRESLSTLTAFLDRLADEELNALEETQRTTTLVAIAVAAAVPFLIVIAFLVARQIAMPIAALTFAARDVERRKFEPSSIEAVAGQRNELGSLARVFQKMAVDVQRREEELEGLVHERTRDLETKNELLERQHKRMETELDIARSLQGAMLPQRMPKHPSYSGRAIMRPARELGGDFYDFFVIGEDEIGLVIADVSGKGVPAAFFMAISRTVLQSSAREGRSAGDCLAETNSILCEQNPLDMFVTVFYGILNLRTGELSYANGGHNPPIIVRESGEVAELPVTGGIAMGIMPGFSYDQGSLKLDKGDTLFLYTDGISEAMDTEGREFTVDRLVASLSESHRQSLDIVVSNVTDAVSRFVGDAPQHDDITYLVVRYKGPPEPIELETIKRVEDAGTPWALKTV</sequence>
<dbReference type="InterPro" id="IPR003660">
    <property type="entry name" value="HAMP_dom"/>
</dbReference>
<accession>A0ABW0IXK6</accession>
<dbReference type="SUPFAM" id="SSF81606">
    <property type="entry name" value="PP2C-like"/>
    <property type="match status" value="1"/>
</dbReference>
<dbReference type="EMBL" id="JBHSLW010000029">
    <property type="protein sequence ID" value="MFC5421578.1"/>
    <property type="molecule type" value="Genomic_DNA"/>
</dbReference>
<feature type="domain" description="HAMP" evidence="4">
    <location>
        <begin position="205"/>
        <end position="260"/>
    </location>
</feature>
<dbReference type="SMART" id="SM00331">
    <property type="entry name" value="PP2C_SIG"/>
    <property type="match status" value="1"/>
</dbReference>
<name>A0ABW0IXK6_9HYPH</name>
<evidence type="ECO:0000259" key="4">
    <source>
        <dbReference type="PROSITE" id="PS50885"/>
    </source>
</evidence>
<dbReference type="PROSITE" id="PS50885">
    <property type="entry name" value="HAMP"/>
    <property type="match status" value="1"/>
</dbReference>
<feature type="coiled-coil region" evidence="2">
    <location>
        <begin position="270"/>
        <end position="297"/>
    </location>
</feature>
<evidence type="ECO:0000256" key="1">
    <source>
        <dbReference type="ARBA" id="ARBA00022801"/>
    </source>
</evidence>
<organism evidence="6 7">
    <name type="scientific">Bosea eneae</name>
    <dbReference type="NCBI Taxonomy" id="151454"/>
    <lineage>
        <taxon>Bacteria</taxon>
        <taxon>Pseudomonadati</taxon>
        <taxon>Pseudomonadota</taxon>
        <taxon>Alphaproteobacteria</taxon>
        <taxon>Hyphomicrobiales</taxon>
        <taxon>Boseaceae</taxon>
        <taxon>Bosea</taxon>
    </lineage>
</organism>
<dbReference type="PANTHER" id="PTHR43156">
    <property type="entry name" value="STAGE II SPORULATION PROTEIN E-RELATED"/>
    <property type="match status" value="1"/>
</dbReference>
<keyword evidence="1" id="KW-0378">Hydrolase</keyword>
<keyword evidence="3" id="KW-0812">Transmembrane</keyword>